<evidence type="ECO:0000259" key="1">
    <source>
        <dbReference type="Pfam" id="PF01636"/>
    </source>
</evidence>
<dbReference type="CDD" id="cd05154">
    <property type="entry name" value="ACAD10_11_N-like"/>
    <property type="match status" value="1"/>
</dbReference>
<dbReference type="Gene3D" id="3.90.1200.10">
    <property type="match status" value="1"/>
</dbReference>
<dbReference type="PANTHER" id="PTHR47829:SF3">
    <property type="entry name" value="AMINOGLYCOSIDE PHOSPHOTRANSFERASE DOMAIN-CONTAINING PROTEIN"/>
    <property type="match status" value="1"/>
</dbReference>
<keyword evidence="3" id="KW-1185">Reference proteome</keyword>
<proteinExistence type="predicted"/>
<reference evidence="2" key="1">
    <citation type="submission" date="2020-05" db="EMBL/GenBank/DDBJ databases">
        <title>Phylogenomic resolution of chytrid fungi.</title>
        <authorList>
            <person name="Stajich J.E."/>
            <person name="Amses K."/>
            <person name="Simmons R."/>
            <person name="Seto K."/>
            <person name="Myers J."/>
            <person name="Bonds A."/>
            <person name="Quandt C.A."/>
            <person name="Barry K."/>
            <person name="Liu P."/>
            <person name="Grigoriev I."/>
            <person name="Longcore J.E."/>
            <person name="James T.Y."/>
        </authorList>
    </citation>
    <scope>NUCLEOTIDE SEQUENCE</scope>
    <source>
        <strain evidence="2">JEL0379</strain>
    </source>
</reference>
<comment type="caution">
    <text evidence="2">The sequence shown here is derived from an EMBL/GenBank/DDBJ whole genome shotgun (WGS) entry which is preliminary data.</text>
</comment>
<dbReference type="AlphaFoldDB" id="A0AAD5XS47"/>
<organism evidence="2 3">
    <name type="scientific">Geranomyces variabilis</name>
    <dbReference type="NCBI Taxonomy" id="109894"/>
    <lineage>
        <taxon>Eukaryota</taxon>
        <taxon>Fungi</taxon>
        <taxon>Fungi incertae sedis</taxon>
        <taxon>Chytridiomycota</taxon>
        <taxon>Chytridiomycota incertae sedis</taxon>
        <taxon>Chytridiomycetes</taxon>
        <taxon>Spizellomycetales</taxon>
        <taxon>Powellomycetaceae</taxon>
        <taxon>Geranomyces</taxon>
    </lineage>
</organism>
<evidence type="ECO:0000313" key="3">
    <source>
        <dbReference type="Proteomes" id="UP001212152"/>
    </source>
</evidence>
<evidence type="ECO:0000313" key="2">
    <source>
        <dbReference type="EMBL" id="KAJ3177873.1"/>
    </source>
</evidence>
<dbReference type="InterPro" id="IPR011009">
    <property type="entry name" value="Kinase-like_dom_sf"/>
</dbReference>
<dbReference type="Gene3D" id="3.30.200.20">
    <property type="entry name" value="Phosphorylase Kinase, domain 1"/>
    <property type="match status" value="1"/>
</dbReference>
<feature type="domain" description="Aminoglycoside phosphotransferase" evidence="1">
    <location>
        <begin position="39"/>
        <end position="300"/>
    </location>
</feature>
<dbReference type="InterPro" id="IPR052898">
    <property type="entry name" value="ACAD10-like"/>
</dbReference>
<dbReference type="Proteomes" id="UP001212152">
    <property type="component" value="Unassembled WGS sequence"/>
</dbReference>
<dbReference type="InterPro" id="IPR002575">
    <property type="entry name" value="Aminoglycoside_PTrfase"/>
</dbReference>
<dbReference type="InterPro" id="IPR041726">
    <property type="entry name" value="ACAD10_11_N"/>
</dbReference>
<dbReference type="EMBL" id="JADGJQ010000030">
    <property type="protein sequence ID" value="KAJ3177873.1"/>
    <property type="molecule type" value="Genomic_DNA"/>
</dbReference>
<gene>
    <name evidence="2" type="ORF">HDU87_004155</name>
</gene>
<protein>
    <recommendedName>
        <fullName evidence="1">Aminoglycoside phosphotransferase domain-containing protein</fullName>
    </recommendedName>
</protein>
<dbReference type="Pfam" id="PF01636">
    <property type="entry name" value="APH"/>
    <property type="match status" value="1"/>
</dbReference>
<name>A0AAD5XS47_9FUNG</name>
<dbReference type="PANTHER" id="PTHR47829">
    <property type="entry name" value="HYDROLASE, PUTATIVE (AFU_ORTHOLOGUE AFUA_1G12880)-RELATED"/>
    <property type="match status" value="1"/>
</dbReference>
<accession>A0AAD5XS47</accession>
<sequence>MAAAGGTSTSPVREGMQIDEAAVATYLAPRMPSLALPLEIKQFEHGQSNPTYFLRDARSQRYVLRKKPPGVLLSQTAHAVEREYRVLRALADKTAVPVPKVYTLCEDTAVLGTPFYVMEFLDGRIFTDNLLRSVPDKARGAHYHAIVDALAALHAVPYKEIGLADYGPATGFYPRQLRRLAQVSAAQGRVTDPDDGSAVGPLPSLETSLEWLAAHAPPDEATLCHGDFKLDNVVFHPTQPQVIGMLDWELSTLGHPLSDLANLLLPFYTPLKPFGPMLALMDLPRPLGIPEADELLRRYCARTGRKYPIPGWDFCIAFAFFRLAVITQGVAARVKRKQASSANALMVAKMFVPCANRIAEIAAHGLQTEGTNAGTSSKL</sequence>
<dbReference type="SUPFAM" id="SSF56112">
    <property type="entry name" value="Protein kinase-like (PK-like)"/>
    <property type="match status" value="1"/>
</dbReference>